<dbReference type="Proteomes" id="UP000460412">
    <property type="component" value="Unassembled WGS sequence"/>
</dbReference>
<keyword evidence="2" id="KW-1185">Reference proteome</keyword>
<dbReference type="Gene3D" id="1.25.40.10">
    <property type="entry name" value="Tetratricopeptide repeat domain"/>
    <property type="match status" value="1"/>
</dbReference>
<keyword evidence="1" id="KW-0614">Plasmid</keyword>
<reference evidence="1 2" key="1">
    <citation type="submission" date="2019-12" db="EMBL/GenBank/DDBJ databases">
        <title>Sporaefaciens musculi gen. nov., sp. nov., a novel bacterium isolated from the caecum of an obese mouse.</title>
        <authorList>
            <person name="Rasmussen T.S."/>
            <person name="Streidl T."/>
            <person name="Hitch T.C.A."/>
            <person name="Wortmann E."/>
            <person name="Deptula P."/>
            <person name="Hansen M."/>
            <person name="Nielsen D.S."/>
            <person name="Clavel T."/>
            <person name="Vogensen F.K."/>
        </authorList>
    </citation>
    <scope>NUCLEOTIDE SEQUENCE [LARGE SCALE GENOMIC DNA]</scope>
    <source>
        <strain evidence="1 2">WCA-9-b2</strain>
        <plasmid evidence="1">unnamed</plasmid>
    </source>
</reference>
<geneLocation type="plasmid" evidence="1">
    <name>unnamed</name>
</geneLocation>
<evidence type="ECO:0000313" key="2">
    <source>
        <dbReference type="Proteomes" id="UP000460412"/>
    </source>
</evidence>
<comment type="caution">
    <text evidence="1">The sequence shown here is derived from an EMBL/GenBank/DDBJ whole genome shotgun (WGS) entry which is preliminary data.</text>
</comment>
<organism evidence="1 2">
    <name type="scientific">Sporofaciens musculi</name>
    <dbReference type="NCBI Taxonomy" id="2681861"/>
    <lineage>
        <taxon>Bacteria</taxon>
        <taxon>Bacillati</taxon>
        <taxon>Bacillota</taxon>
        <taxon>Clostridia</taxon>
        <taxon>Lachnospirales</taxon>
        <taxon>Lachnospiraceae</taxon>
        <taxon>Sporofaciens</taxon>
    </lineage>
</organism>
<dbReference type="InterPro" id="IPR011990">
    <property type="entry name" value="TPR-like_helical_dom_sf"/>
</dbReference>
<name>A0A7X3MMC2_9FIRM</name>
<sequence>MTDLQKNGVKIGVNGVRNLAEELQKKSLKIKERVLGEAHPNAQIILENMKIAFYKWNPEGNFEQWLEENKKEQ</sequence>
<protein>
    <submittedName>
        <fullName evidence="1">Uncharacterized protein</fullName>
    </submittedName>
</protein>
<dbReference type="EMBL" id="WUQX01000003">
    <property type="protein sequence ID" value="MXP79004.1"/>
    <property type="molecule type" value="Genomic_DNA"/>
</dbReference>
<proteinExistence type="predicted"/>
<dbReference type="RefSeq" id="WP_159757479.1">
    <property type="nucleotide sequence ID" value="NZ_WUQX01000003.1"/>
</dbReference>
<evidence type="ECO:0000313" key="1">
    <source>
        <dbReference type="EMBL" id="MXP79004.1"/>
    </source>
</evidence>
<dbReference type="AlphaFoldDB" id="A0A7X3MMC2"/>
<accession>A0A7X3MMC2</accession>
<gene>
    <name evidence="1" type="ORF">GN277_27960</name>
</gene>